<dbReference type="RefSeq" id="WP_245378509.1">
    <property type="nucleotide sequence ID" value="NZ_JAGINW010000001.1"/>
</dbReference>
<dbReference type="EMBL" id="JAGINW010000001">
    <property type="protein sequence ID" value="MBP2326773.1"/>
    <property type="molecule type" value="Genomic_DNA"/>
</dbReference>
<reference evidence="2 3" key="1">
    <citation type="submission" date="2021-03" db="EMBL/GenBank/DDBJ databases">
        <title>Sequencing the genomes of 1000 actinobacteria strains.</title>
        <authorList>
            <person name="Klenk H.-P."/>
        </authorList>
    </citation>
    <scope>NUCLEOTIDE SEQUENCE [LARGE SCALE GENOMIC DNA]</scope>
    <source>
        <strain evidence="2 3">DSM 46670</strain>
    </source>
</reference>
<organism evidence="2 3">
    <name type="scientific">Kibdelosporangium banguiense</name>
    <dbReference type="NCBI Taxonomy" id="1365924"/>
    <lineage>
        <taxon>Bacteria</taxon>
        <taxon>Bacillati</taxon>
        <taxon>Actinomycetota</taxon>
        <taxon>Actinomycetes</taxon>
        <taxon>Pseudonocardiales</taxon>
        <taxon>Pseudonocardiaceae</taxon>
        <taxon>Kibdelosporangium</taxon>
    </lineage>
</organism>
<accession>A0ABS4TQT6</accession>
<name>A0ABS4TQT6_9PSEU</name>
<proteinExistence type="predicted"/>
<dbReference type="Proteomes" id="UP001519332">
    <property type="component" value="Unassembled WGS sequence"/>
</dbReference>
<gene>
    <name evidence="2" type="ORF">JOF56_007158</name>
</gene>
<evidence type="ECO:0000256" key="1">
    <source>
        <dbReference type="SAM" id="MobiDB-lite"/>
    </source>
</evidence>
<evidence type="ECO:0000313" key="3">
    <source>
        <dbReference type="Proteomes" id="UP001519332"/>
    </source>
</evidence>
<comment type="caution">
    <text evidence="2">The sequence shown here is derived from an EMBL/GenBank/DDBJ whole genome shotgun (WGS) entry which is preliminary data.</text>
</comment>
<feature type="region of interest" description="Disordered" evidence="1">
    <location>
        <begin position="31"/>
        <end position="67"/>
    </location>
</feature>
<protein>
    <submittedName>
        <fullName evidence="2">Uncharacterized protein</fullName>
    </submittedName>
</protein>
<keyword evidence="3" id="KW-1185">Reference proteome</keyword>
<evidence type="ECO:0000313" key="2">
    <source>
        <dbReference type="EMBL" id="MBP2326773.1"/>
    </source>
</evidence>
<sequence length="67" mass="7378">MLAASTTRRLLDRLAPALDLAAERAVAALPPREREMFPVGTDGHSPRDRSPRRRSCPKRQIASMPVG</sequence>